<comment type="caution">
    <text evidence="2">The sequence shown here is derived from an EMBL/GenBank/DDBJ whole genome shotgun (WGS) entry which is preliminary data.</text>
</comment>
<evidence type="ECO:0008006" key="4">
    <source>
        <dbReference type="Google" id="ProtNLM"/>
    </source>
</evidence>
<feature type="transmembrane region" description="Helical" evidence="1">
    <location>
        <begin position="231"/>
        <end position="249"/>
    </location>
</feature>
<keyword evidence="1" id="KW-1133">Transmembrane helix</keyword>
<organism evidence="2 3">
    <name type="scientific">Peronospora belbahrii</name>
    <dbReference type="NCBI Taxonomy" id="622444"/>
    <lineage>
        <taxon>Eukaryota</taxon>
        <taxon>Sar</taxon>
        <taxon>Stramenopiles</taxon>
        <taxon>Oomycota</taxon>
        <taxon>Peronosporomycetes</taxon>
        <taxon>Peronosporales</taxon>
        <taxon>Peronosporaceae</taxon>
        <taxon>Peronospora</taxon>
    </lineage>
</organism>
<protein>
    <recommendedName>
        <fullName evidence="4">Fluoride ion transporter CrcB</fullName>
    </recommendedName>
</protein>
<evidence type="ECO:0000256" key="1">
    <source>
        <dbReference type="SAM" id="Phobius"/>
    </source>
</evidence>
<feature type="transmembrane region" description="Helical" evidence="1">
    <location>
        <begin position="310"/>
        <end position="332"/>
    </location>
</feature>
<name>A0AAU9KY57_9STRA</name>
<gene>
    <name evidence="2" type="ORF">PBS003_LOCUS4584</name>
</gene>
<reference evidence="2" key="1">
    <citation type="submission" date="2021-11" db="EMBL/GenBank/DDBJ databases">
        <authorList>
            <person name="Islam A."/>
            <person name="Islam S."/>
            <person name="Flora M.S."/>
            <person name="Rahman M."/>
            <person name="Ziaur R.M."/>
            <person name="Epstein J.H."/>
            <person name="Hassan M."/>
            <person name="Klassen M."/>
            <person name="Woodard K."/>
            <person name="Webb A."/>
            <person name="Webby R.J."/>
            <person name="El Zowalaty M.E."/>
        </authorList>
    </citation>
    <scope>NUCLEOTIDE SEQUENCE</scope>
    <source>
        <strain evidence="2">Pbs3</strain>
    </source>
</reference>
<feature type="transmembrane region" description="Helical" evidence="1">
    <location>
        <begin position="270"/>
        <end position="290"/>
    </location>
</feature>
<dbReference type="AlphaFoldDB" id="A0AAU9KY57"/>
<proteinExistence type="predicted"/>
<sequence length="363" mass="39632">MLRAQVHRDADIEIQEDIITTIEAPLSSITNHQKKEEILARKEEEFLWLLVLAAVAECVTTCFMPRYTVHNWKLSVDGTALNWIGSFLDGLSCGYEEFMVNDREMSLASLQFRSAFLGVFTSYSFMIDHAGDLSNSSFAAGPLYVCASIGGGCGCFYLGKQAATALWTHPVAAKVSQMLGTVKNKPTLLVSLITFVGVTMLRAALGAHGFVRDPNDPHFIGPLHVADGEELMLGMLMSCSAVLLSNYICEFFPRQPSQLRTARSISGGPFIDWGCLCCNLLASVLAGFTYQLSRISQIGVTNNLLALKFVSSFCGSLSAFSGAVSIISRLWLAGNRHSAMWNLSLQLLVGLVCVPYLYKHDAT</sequence>
<dbReference type="EMBL" id="CAKKTJ010000199">
    <property type="protein sequence ID" value="CAH0477858.1"/>
    <property type="molecule type" value="Genomic_DNA"/>
</dbReference>
<evidence type="ECO:0000313" key="2">
    <source>
        <dbReference type="EMBL" id="CAH0477858.1"/>
    </source>
</evidence>
<feature type="transmembrane region" description="Helical" evidence="1">
    <location>
        <begin position="339"/>
        <end position="358"/>
    </location>
</feature>
<evidence type="ECO:0000313" key="3">
    <source>
        <dbReference type="Proteomes" id="UP001160483"/>
    </source>
</evidence>
<dbReference type="Proteomes" id="UP001160483">
    <property type="component" value="Unassembled WGS sequence"/>
</dbReference>
<keyword evidence="1" id="KW-0472">Membrane</keyword>
<keyword evidence="1" id="KW-0812">Transmembrane</keyword>
<accession>A0AAU9KY57</accession>
<feature type="transmembrane region" description="Helical" evidence="1">
    <location>
        <begin position="188"/>
        <end position="211"/>
    </location>
</feature>